<proteinExistence type="predicted"/>
<sequence length="123" mass="12924">MPGRREVPVDSGAGPVQRFAGESRKLRTEAGGLTYRVLAQRTGYGVTTRSQAAAGEQLPTLPVVLAYVTACGGDAAEWEARWKQAVDEAAALGSEDEGEGGAPPYRGLARFEPGNSGRFSGRD</sequence>
<keyword evidence="3" id="KW-1185">Reference proteome</keyword>
<evidence type="ECO:0000313" key="2">
    <source>
        <dbReference type="EMBL" id="GHG43282.1"/>
    </source>
</evidence>
<dbReference type="InterPro" id="IPR001387">
    <property type="entry name" value="Cro/C1-type_HTH"/>
</dbReference>
<dbReference type="Proteomes" id="UP000619355">
    <property type="component" value="Unassembled WGS sequence"/>
</dbReference>
<gene>
    <name evidence="2" type="ORF">GCM10018980_20110</name>
</gene>
<evidence type="ECO:0008006" key="4">
    <source>
        <dbReference type="Google" id="ProtNLM"/>
    </source>
</evidence>
<feature type="region of interest" description="Disordered" evidence="1">
    <location>
        <begin position="89"/>
        <end position="123"/>
    </location>
</feature>
<comment type="caution">
    <text evidence="2">The sequence shown here is derived from an EMBL/GenBank/DDBJ whole genome shotgun (WGS) entry which is preliminary data.</text>
</comment>
<name>A0A919C2S4_9ACTN</name>
<accession>A0A919C2S4</accession>
<dbReference type="CDD" id="cd00093">
    <property type="entry name" value="HTH_XRE"/>
    <property type="match status" value="1"/>
</dbReference>
<organism evidence="2 3">
    <name type="scientific">Streptomyces capoamus</name>
    <dbReference type="NCBI Taxonomy" id="68183"/>
    <lineage>
        <taxon>Bacteria</taxon>
        <taxon>Bacillati</taxon>
        <taxon>Actinomycetota</taxon>
        <taxon>Actinomycetes</taxon>
        <taxon>Kitasatosporales</taxon>
        <taxon>Streptomycetaceae</taxon>
        <taxon>Streptomyces</taxon>
    </lineage>
</organism>
<protein>
    <recommendedName>
        <fullName evidence="4">Helix-turn-helix domain-containing protein</fullName>
    </recommendedName>
</protein>
<feature type="region of interest" description="Disordered" evidence="1">
    <location>
        <begin position="1"/>
        <end position="21"/>
    </location>
</feature>
<reference evidence="3" key="1">
    <citation type="journal article" date="2019" name="Int. J. Syst. Evol. Microbiol.">
        <title>The Global Catalogue of Microorganisms (GCM) 10K type strain sequencing project: providing services to taxonomists for standard genome sequencing and annotation.</title>
        <authorList>
            <consortium name="The Broad Institute Genomics Platform"/>
            <consortium name="The Broad Institute Genome Sequencing Center for Infectious Disease"/>
            <person name="Wu L."/>
            <person name="Ma J."/>
        </authorList>
    </citation>
    <scope>NUCLEOTIDE SEQUENCE [LARGE SCALE GENOMIC DNA]</scope>
    <source>
        <strain evidence="3">JCM 4253</strain>
    </source>
</reference>
<dbReference type="Pfam" id="PF13560">
    <property type="entry name" value="HTH_31"/>
    <property type="match status" value="1"/>
</dbReference>
<evidence type="ECO:0000256" key="1">
    <source>
        <dbReference type="SAM" id="MobiDB-lite"/>
    </source>
</evidence>
<dbReference type="AlphaFoldDB" id="A0A919C2S4"/>
<evidence type="ECO:0000313" key="3">
    <source>
        <dbReference type="Proteomes" id="UP000619355"/>
    </source>
</evidence>
<dbReference type="EMBL" id="BNBF01000004">
    <property type="protein sequence ID" value="GHG43282.1"/>
    <property type="molecule type" value="Genomic_DNA"/>
</dbReference>